<keyword evidence="3 4" id="KW-0472">Membrane</keyword>
<gene>
    <name evidence="5" type="ORF">L602_006100000030</name>
</gene>
<evidence type="ECO:0000256" key="2">
    <source>
        <dbReference type="ARBA" id="ARBA00022989"/>
    </source>
</evidence>
<evidence type="ECO:0000256" key="1">
    <source>
        <dbReference type="ARBA" id="ARBA00022692"/>
    </source>
</evidence>
<keyword evidence="2 4" id="KW-1133">Transmembrane helix</keyword>
<proteinExistence type="predicted"/>
<feature type="transmembrane region" description="Helical" evidence="4">
    <location>
        <begin position="57"/>
        <end position="79"/>
    </location>
</feature>
<comment type="caution">
    <text evidence="5">The sequence shown here is derived from an EMBL/GenBank/DDBJ whole genome shotgun (WGS) entry which is preliminary data.</text>
</comment>
<protein>
    <submittedName>
        <fullName evidence="5">MFS transporter</fullName>
    </submittedName>
</protein>
<dbReference type="Pfam" id="PF07690">
    <property type="entry name" value="MFS_1"/>
    <property type="match status" value="1"/>
</dbReference>
<dbReference type="AlphaFoldDB" id="A0A562B2N4"/>
<dbReference type="EMBL" id="VLJN01000058">
    <property type="protein sequence ID" value="TWG79492.1"/>
    <property type="molecule type" value="Genomic_DNA"/>
</dbReference>
<name>A0A562B2N4_9BURK</name>
<dbReference type="GO" id="GO:0022857">
    <property type="term" value="F:transmembrane transporter activity"/>
    <property type="evidence" value="ECO:0007669"/>
    <property type="project" value="InterPro"/>
</dbReference>
<sequence>MSVAVEAVGQLFIWGADTTSMAYAGAALTGFGYSLAYPGFGVEAVRRAPPQTRSLTMGAYVAFMDIALGLTSPLAGALAGAHGIGSVYLAGGITVALALVIAFPRDPAGPWGERPIRRPG</sequence>
<dbReference type="Proteomes" id="UP000318141">
    <property type="component" value="Unassembled WGS sequence"/>
</dbReference>
<keyword evidence="6" id="KW-1185">Reference proteome</keyword>
<evidence type="ECO:0000256" key="3">
    <source>
        <dbReference type="ARBA" id="ARBA00023136"/>
    </source>
</evidence>
<dbReference type="Gene3D" id="1.20.1250.20">
    <property type="entry name" value="MFS general substrate transporter like domains"/>
    <property type="match status" value="1"/>
</dbReference>
<accession>A0A562B2N4</accession>
<dbReference type="SUPFAM" id="SSF103473">
    <property type="entry name" value="MFS general substrate transporter"/>
    <property type="match status" value="1"/>
</dbReference>
<dbReference type="InterPro" id="IPR036259">
    <property type="entry name" value="MFS_trans_sf"/>
</dbReference>
<keyword evidence="1 4" id="KW-0812">Transmembrane</keyword>
<evidence type="ECO:0000313" key="6">
    <source>
        <dbReference type="Proteomes" id="UP000318141"/>
    </source>
</evidence>
<dbReference type="InterPro" id="IPR011701">
    <property type="entry name" value="MFS"/>
</dbReference>
<organism evidence="5 6">
    <name type="scientific">Cupriavidus gilardii J11</name>
    <dbReference type="NCBI Taxonomy" id="936133"/>
    <lineage>
        <taxon>Bacteria</taxon>
        <taxon>Pseudomonadati</taxon>
        <taxon>Pseudomonadota</taxon>
        <taxon>Betaproteobacteria</taxon>
        <taxon>Burkholderiales</taxon>
        <taxon>Burkholderiaceae</taxon>
        <taxon>Cupriavidus</taxon>
    </lineage>
</organism>
<evidence type="ECO:0000256" key="4">
    <source>
        <dbReference type="SAM" id="Phobius"/>
    </source>
</evidence>
<feature type="transmembrane region" description="Helical" evidence="4">
    <location>
        <begin position="20"/>
        <end position="45"/>
    </location>
</feature>
<evidence type="ECO:0000313" key="5">
    <source>
        <dbReference type="EMBL" id="TWG79492.1"/>
    </source>
</evidence>
<feature type="transmembrane region" description="Helical" evidence="4">
    <location>
        <begin position="85"/>
        <end position="104"/>
    </location>
</feature>
<reference evidence="5 6" key="1">
    <citation type="submission" date="2019-07" db="EMBL/GenBank/DDBJ databases">
        <title>Genome sequencing of lignin-degrading bacterial isolates.</title>
        <authorList>
            <person name="Gladden J."/>
        </authorList>
    </citation>
    <scope>NUCLEOTIDE SEQUENCE [LARGE SCALE GENOMIC DNA]</scope>
    <source>
        <strain evidence="5 6">J11</strain>
    </source>
</reference>